<feature type="region of interest" description="Disordered" evidence="9">
    <location>
        <begin position="1042"/>
        <end position="1061"/>
    </location>
</feature>
<comment type="function">
    <text evidence="7">Degrades oligopeptides.</text>
</comment>
<keyword evidence="6 7" id="KW-0720">Serine protease</keyword>
<dbReference type="InterPro" id="IPR011042">
    <property type="entry name" value="6-blade_b-propeller_TolB-like"/>
</dbReference>
<dbReference type="GO" id="GO:0005737">
    <property type="term" value="C:cytoplasm"/>
    <property type="evidence" value="ECO:0007669"/>
    <property type="project" value="UniProtKB-SubCell"/>
</dbReference>
<evidence type="ECO:0000256" key="6">
    <source>
        <dbReference type="ARBA" id="ARBA00022825"/>
    </source>
</evidence>
<evidence type="ECO:0000256" key="10">
    <source>
        <dbReference type="SAM" id="SignalP"/>
    </source>
</evidence>
<comment type="similarity">
    <text evidence="2 7">Belongs to the peptidase S41B family.</text>
</comment>
<evidence type="ECO:0000259" key="11">
    <source>
        <dbReference type="PROSITE" id="PS50106"/>
    </source>
</evidence>
<dbReference type="SUPFAM" id="SSF69304">
    <property type="entry name" value="Tricorn protease N-terminal domain"/>
    <property type="match status" value="1"/>
</dbReference>
<dbReference type="Proteomes" id="UP000220102">
    <property type="component" value="Unassembled WGS sequence"/>
</dbReference>
<dbReference type="RefSeq" id="WP_098075624.1">
    <property type="nucleotide sequence ID" value="NZ_PDEQ01000005.1"/>
</dbReference>
<dbReference type="SUPFAM" id="SSF82171">
    <property type="entry name" value="DPP6 N-terminal domain-like"/>
    <property type="match status" value="1"/>
</dbReference>
<sequence length="1096" mass="122345">MYRHIVAIAAAVFLLSGTSGFAHAQSNEQSDDAGPFLRHPAVSPDGNTIAFSYQGDIWTVPASGGRAFRLTVHEAYEGQPQWNDAGTHLAFTSNRHGNADVFAMTAEGNTPVRLTYHSTNDRVTDITADNRVLFNTERTYVQVERESEVYHVPMDGGMPDRLLNALGDGATQSPDGRFIVMERGSNRTTRSDYRGPANRDLWIYDTQEESYQQITQYNGNDYAAVWAGPRELYFISDRSGTRNAYRLQLADDGSASSEPEALTNYDRDGVRTLSASADGSLISFERMTNAYTLDVDGGEPQILNVTVPRDARNVPVDRMTMSDEAREFAVSPDESQIAYVVRGEIFVTETDTEEPESNRLTRHAYRDRDVVWVNEKTLLFTSDREGQYDVFRLTSTDPEAESLFESLQHSVERITSSDVDERHLVLSPDRDRVLFLRGQGTLVSASVSDDGLSDENVLIEGWAEPRDVTFSPDGQWIAYSQSDLDFNEDVFILPADGDGTPVNVSQHPRSDGNPVWSPDGSKLGFVSERSGNDADIWFAWLTEEDFERTKRDWEELQEETEDETKEDDEQTVPVDIDLEDIHERLVRVTSMPGNEDSPVIDKEGQTFYFVAGERGRTTTYDPSPDLYKIKWDSSERSQISQGGISPSDIVLGPEASTLYFRQRGGRLAQFATTGSDVESLPFTAHMTVDRSEERMQIFEEAWRSIANGFYDPDHHGVDWDALKDKYRPWAQRASTIQDLQEVMNLMLGEVNASHMGFYPASLFGSNGGAETGLLGVELDPTDDGARIVRVVPNSPADRSLSRLYEGDVILSVNGSSVADARNIYALLDGTVDQRTLLRVRGQDGDTRTVRIRPTDDLDDQLYREWVEDRRELTEEYSGGRLGYIHIEGMNWESFERFERELVASAGDKEGLLVDVRFNGGGWTTDYLMTVLTTRRHAYTVPRGATSDIDNHEQFRSHYPFGERLPYAAWTKPVAALCNQNSYSNAEIFSHAFKQFDLGPLVGTPTFGAVISTGGVGLIDGSFVRLPFRGWWVYETDANMEGTPATPDITVENAPDHRAQGTDAQLRRTVDELLQQLDGQQATGPSSSDDGSGPSGR</sequence>
<dbReference type="Pfam" id="PF14685">
    <property type="entry name" value="PDZ_Tricorn"/>
    <property type="match status" value="1"/>
</dbReference>
<feature type="active site" description="Charge relay system" evidence="8">
    <location>
        <position position="754"/>
    </location>
</feature>
<dbReference type="EMBL" id="PDEQ01000005">
    <property type="protein sequence ID" value="PEN13031.1"/>
    <property type="molecule type" value="Genomic_DNA"/>
</dbReference>
<dbReference type="CDD" id="cd07562">
    <property type="entry name" value="Peptidase_S41_TRI"/>
    <property type="match status" value="1"/>
</dbReference>
<feature type="signal peptide" evidence="10">
    <location>
        <begin position="1"/>
        <end position="24"/>
    </location>
</feature>
<dbReference type="SMART" id="SM00228">
    <property type="entry name" value="PDZ"/>
    <property type="match status" value="1"/>
</dbReference>
<dbReference type="InterPro" id="IPR012393">
    <property type="entry name" value="Tricorn_protease"/>
</dbReference>
<dbReference type="Pfam" id="PF07676">
    <property type="entry name" value="PD40"/>
    <property type="match status" value="3"/>
</dbReference>
<feature type="domain" description="PDZ" evidence="11">
    <location>
        <begin position="759"/>
        <end position="842"/>
    </location>
</feature>
<feature type="region of interest" description="Disordered" evidence="9">
    <location>
        <begin position="1075"/>
        <end position="1096"/>
    </location>
</feature>
<reference evidence="12 13" key="1">
    <citation type="submission" date="2017-10" db="EMBL/GenBank/DDBJ databases">
        <title>Draft genome of Longibacter Salinarum.</title>
        <authorList>
            <person name="Goh K.M."/>
            <person name="Shamsir M.S."/>
            <person name="Lim S.W."/>
        </authorList>
    </citation>
    <scope>NUCLEOTIDE SEQUENCE [LARGE SCALE GENOMIC DNA]</scope>
    <source>
        <strain evidence="12 13">KCTC 52045</strain>
    </source>
</reference>
<comment type="caution">
    <text evidence="12">The sequence shown here is derived from an EMBL/GenBank/DDBJ whole genome shotgun (WGS) entry which is preliminary data.</text>
</comment>
<evidence type="ECO:0000256" key="8">
    <source>
        <dbReference type="PIRSR" id="PIRSR036421-1"/>
    </source>
</evidence>
<dbReference type="OrthoDB" id="9815657at2"/>
<evidence type="ECO:0000313" key="13">
    <source>
        <dbReference type="Proteomes" id="UP000220102"/>
    </source>
</evidence>
<keyword evidence="3 7" id="KW-0963">Cytoplasm</keyword>
<dbReference type="PIRSF" id="PIRSF036421">
    <property type="entry name" value="Tricorn_protease"/>
    <property type="match status" value="1"/>
</dbReference>
<keyword evidence="10" id="KW-0732">Signal</keyword>
<keyword evidence="13" id="KW-1185">Reference proteome</keyword>
<gene>
    <name evidence="12" type="ORF">CRI94_10270</name>
</gene>
<comment type="subcellular location">
    <subcellularLocation>
        <location evidence="1 7">Cytoplasm</location>
    </subcellularLocation>
</comment>
<evidence type="ECO:0000256" key="4">
    <source>
        <dbReference type="ARBA" id="ARBA00022670"/>
    </source>
</evidence>
<feature type="active site" description="Nucleophile" evidence="8">
    <location>
        <position position="983"/>
    </location>
</feature>
<feature type="compositionally biased region" description="Low complexity" evidence="9">
    <location>
        <begin position="1083"/>
        <end position="1096"/>
    </location>
</feature>
<dbReference type="EC" id="3.4.21.-" evidence="7"/>
<dbReference type="InterPro" id="IPR029414">
    <property type="entry name" value="Tricorn_PDZ"/>
</dbReference>
<dbReference type="InterPro" id="IPR028204">
    <property type="entry name" value="Tricorn_C1"/>
</dbReference>
<dbReference type="SMART" id="SM00245">
    <property type="entry name" value="TSPc"/>
    <property type="match status" value="1"/>
</dbReference>
<feature type="chain" id="PRO_5012879684" description="Tricorn protease homolog" evidence="10">
    <location>
        <begin position="25"/>
        <end position="1096"/>
    </location>
</feature>
<dbReference type="PROSITE" id="PS50106">
    <property type="entry name" value="PDZ"/>
    <property type="match status" value="1"/>
</dbReference>
<evidence type="ECO:0000256" key="9">
    <source>
        <dbReference type="SAM" id="MobiDB-lite"/>
    </source>
</evidence>
<feature type="active site" description="Charge relay system" evidence="8">
    <location>
        <position position="1040"/>
    </location>
</feature>
<evidence type="ECO:0000313" key="12">
    <source>
        <dbReference type="EMBL" id="PEN13031.1"/>
    </source>
</evidence>
<dbReference type="InterPro" id="IPR005151">
    <property type="entry name" value="Tail-specific_protease"/>
</dbReference>
<dbReference type="SUPFAM" id="SSF52096">
    <property type="entry name" value="ClpP/crotonase"/>
    <property type="match status" value="1"/>
</dbReference>
<keyword evidence="5 7" id="KW-0378">Hydrolase</keyword>
<dbReference type="Pfam" id="PF14684">
    <property type="entry name" value="Tricorn_C1"/>
    <property type="match status" value="1"/>
</dbReference>
<keyword evidence="4 7" id="KW-0645">Protease</keyword>
<dbReference type="GO" id="GO:0008236">
    <property type="term" value="F:serine-type peptidase activity"/>
    <property type="evidence" value="ECO:0007669"/>
    <property type="project" value="UniProtKB-UniRule"/>
</dbReference>
<dbReference type="Pfam" id="PF03572">
    <property type="entry name" value="Peptidase_S41"/>
    <property type="match status" value="1"/>
</dbReference>
<evidence type="ECO:0000256" key="2">
    <source>
        <dbReference type="ARBA" id="ARBA00008524"/>
    </source>
</evidence>
<dbReference type="AlphaFoldDB" id="A0A2A8CWN8"/>
<dbReference type="Gene3D" id="2.120.10.30">
    <property type="entry name" value="TolB, C-terminal domain"/>
    <property type="match status" value="2"/>
</dbReference>
<dbReference type="PANTHER" id="PTHR43253">
    <property type="entry name" value="TRICORN PROTEASE HOMOLOG 2-RELATED"/>
    <property type="match status" value="1"/>
</dbReference>
<dbReference type="Pfam" id="PF26549">
    <property type="entry name" value="Tricorn_N"/>
    <property type="match status" value="1"/>
</dbReference>
<evidence type="ECO:0000256" key="5">
    <source>
        <dbReference type="ARBA" id="ARBA00022801"/>
    </source>
</evidence>
<dbReference type="PANTHER" id="PTHR43253:SF1">
    <property type="entry name" value="TRICORN PROTEASE HOMOLOG 2-RELATED"/>
    <property type="match status" value="1"/>
</dbReference>
<accession>A0A2A8CWN8</accession>
<organism evidence="12 13">
    <name type="scientific">Longibacter salinarum</name>
    <dbReference type="NCBI Taxonomy" id="1850348"/>
    <lineage>
        <taxon>Bacteria</taxon>
        <taxon>Pseudomonadati</taxon>
        <taxon>Rhodothermota</taxon>
        <taxon>Rhodothermia</taxon>
        <taxon>Rhodothermales</taxon>
        <taxon>Salisaetaceae</taxon>
        <taxon>Longibacter</taxon>
    </lineage>
</organism>
<dbReference type="InterPro" id="IPR011659">
    <property type="entry name" value="WD40"/>
</dbReference>
<dbReference type="GO" id="GO:0006508">
    <property type="term" value="P:proteolysis"/>
    <property type="evidence" value="ECO:0007669"/>
    <property type="project" value="UniProtKB-UniRule"/>
</dbReference>
<dbReference type="Gene3D" id="2.120.10.60">
    <property type="entry name" value="Tricorn protease N-terminal domain"/>
    <property type="match status" value="1"/>
</dbReference>
<dbReference type="InterPro" id="IPR029045">
    <property type="entry name" value="ClpP/crotonase-like_dom_sf"/>
</dbReference>
<evidence type="ECO:0000256" key="7">
    <source>
        <dbReference type="PIRNR" id="PIRNR036421"/>
    </source>
</evidence>
<name>A0A2A8CWN8_9BACT</name>
<evidence type="ECO:0000256" key="1">
    <source>
        <dbReference type="ARBA" id="ARBA00004496"/>
    </source>
</evidence>
<proteinExistence type="inferred from homology"/>
<evidence type="ECO:0000256" key="3">
    <source>
        <dbReference type="ARBA" id="ARBA00022490"/>
    </source>
</evidence>
<dbReference type="Gene3D" id="2.30.42.10">
    <property type="match status" value="1"/>
</dbReference>
<protein>
    <recommendedName>
        <fullName evidence="7">Tricorn protease homolog</fullName>
        <ecNumber evidence="7">3.4.21.-</ecNumber>
    </recommendedName>
</protein>
<dbReference type="Gene3D" id="3.30.750.44">
    <property type="match status" value="1"/>
</dbReference>
<dbReference type="InterPro" id="IPR036034">
    <property type="entry name" value="PDZ_sf"/>
</dbReference>
<dbReference type="SUPFAM" id="SSF50156">
    <property type="entry name" value="PDZ domain-like"/>
    <property type="match status" value="1"/>
</dbReference>
<dbReference type="InterPro" id="IPR001478">
    <property type="entry name" value="PDZ"/>
</dbReference>
<dbReference type="Gene3D" id="3.90.226.10">
    <property type="entry name" value="2-enoyl-CoA Hydratase, Chain A, domain 1"/>
    <property type="match status" value="1"/>
</dbReference>